<sequence length="401" mass="44763">MLKPEEHNPTVTVGVWPLLHQKPNPALTGFLHFQFALVSCVMECFNDHGLIDLLIEAKLFCPNQRGNTEIGKHRLLTPLGSLMLSEIAQIIGICQLDLLSVLVLTSNLNWPGAIRVMARFDYSPADATSLIRQFLVDNPGRIDPAMITADSVKYRRELVASITPKSGSGQDILGMIGGAIAKLDMMLHRPLQRIICMLHLIELPLRQFLDEIGISTTGAASFTGQIGTGFAFNIKSETKVRTFNYRQLIQQIVDDNGPIFNMAANYSTLRYHLNKEQRQETPAVKPLRRILTIQQKLDIERHLNFMNFKWDTSLSARDNIQQALTLADRTSFEVLSHPDGFDDLRMPARRNGLEKIDGAGRDVCFMSGRDDTIDRGRDLPGGRGASVAQRAMKGTGVRTML</sequence>
<evidence type="ECO:0000313" key="2">
    <source>
        <dbReference type="Proteomes" id="UP001626550"/>
    </source>
</evidence>
<protein>
    <submittedName>
        <fullName evidence="1">Uncharacterized protein</fullName>
    </submittedName>
</protein>
<name>A0ABD2QFF4_9PLAT</name>
<proteinExistence type="predicted"/>
<comment type="caution">
    <text evidence="1">The sequence shown here is derived from an EMBL/GenBank/DDBJ whole genome shotgun (WGS) entry which is preliminary data.</text>
</comment>
<evidence type="ECO:0000313" key="1">
    <source>
        <dbReference type="EMBL" id="KAL3318269.1"/>
    </source>
</evidence>
<organism evidence="1 2">
    <name type="scientific">Cichlidogyrus casuarinus</name>
    <dbReference type="NCBI Taxonomy" id="1844966"/>
    <lineage>
        <taxon>Eukaryota</taxon>
        <taxon>Metazoa</taxon>
        <taxon>Spiralia</taxon>
        <taxon>Lophotrochozoa</taxon>
        <taxon>Platyhelminthes</taxon>
        <taxon>Monogenea</taxon>
        <taxon>Monopisthocotylea</taxon>
        <taxon>Dactylogyridea</taxon>
        <taxon>Ancyrocephalidae</taxon>
        <taxon>Cichlidogyrus</taxon>
    </lineage>
</organism>
<accession>A0ABD2QFF4</accession>
<keyword evidence="2" id="KW-1185">Reference proteome</keyword>
<gene>
    <name evidence="1" type="ORF">Ciccas_003065</name>
</gene>
<reference evidence="1 2" key="1">
    <citation type="submission" date="2024-11" db="EMBL/GenBank/DDBJ databases">
        <title>Adaptive evolution of stress response genes in parasites aligns with host niche diversity.</title>
        <authorList>
            <person name="Hahn C."/>
            <person name="Resl P."/>
        </authorList>
    </citation>
    <scope>NUCLEOTIDE SEQUENCE [LARGE SCALE GENOMIC DNA]</scope>
    <source>
        <strain evidence="1">EGGRZ-B1_66</strain>
        <tissue evidence="1">Body</tissue>
    </source>
</reference>
<dbReference type="EMBL" id="JBJKFK010000264">
    <property type="protein sequence ID" value="KAL3318269.1"/>
    <property type="molecule type" value="Genomic_DNA"/>
</dbReference>
<dbReference type="Proteomes" id="UP001626550">
    <property type="component" value="Unassembled WGS sequence"/>
</dbReference>
<dbReference type="AlphaFoldDB" id="A0ABD2QFF4"/>